<protein>
    <submittedName>
        <fullName evidence="1">Uncharacterized protein</fullName>
    </submittedName>
</protein>
<dbReference type="EMBL" id="RSCK01000031">
    <property type="protein sequence ID" value="RUT11069.1"/>
    <property type="molecule type" value="Genomic_DNA"/>
</dbReference>
<organism evidence="1 2">
    <name type="scientific">Chroococcidiopsis cubana SAG 39.79</name>
    <dbReference type="NCBI Taxonomy" id="388085"/>
    <lineage>
        <taxon>Bacteria</taxon>
        <taxon>Bacillati</taxon>
        <taxon>Cyanobacteriota</taxon>
        <taxon>Cyanophyceae</taxon>
        <taxon>Chroococcidiopsidales</taxon>
        <taxon>Chroococcidiopsidaceae</taxon>
        <taxon>Chroococcidiopsis</taxon>
    </lineage>
</organism>
<sequence length="64" mass="6908">MIAVFNWVKYAICRGAQLCAPTNVTHAIENCYETNGLKPAQAGFACVGANSIRLTAIRPKNKTP</sequence>
<reference evidence="1 2" key="1">
    <citation type="journal article" date="2019" name="Genome Biol. Evol.">
        <title>Day and night: Metabolic profiles and evolutionary relationships of six axenic non-marine cyanobacteria.</title>
        <authorList>
            <person name="Will S.E."/>
            <person name="Henke P."/>
            <person name="Boedeker C."/>
            <person name="Huang S."/>
            <person name="Brinkmann H."/>
            <person name="Rohde M."/>
            <person name="Jarek M."/>
            <person name="Friedl T."/>
            <person name="Seufert S."/>
            <person name="Schumacher M."/>
            <person name="Overmann J."/>
            <person name="Neumann-Schaal M."/>
            <person name="Petersen J."/>
        </authorList>
    </citation>
    <scope>NUCLEOTIDE SEQUENCE [LARGE SCALE GENOMIC DNA]</scope>
    <source>
        <strain evidence="1 2">SAG 39.79</strain>
    </source>
</reference>
<dbReference type="Proteomes" id="UP000282574">
    <property type="component" value="Unassembled WGS sequence"/>
</dbReference>
<evidence type="ECO:0000313" key="1">
    <source>
        <dbReference type="EMBL" id="RUT11069.1"/>
    </source>
</evidence>
<dbReference type="RefSeq" id="WP_106170934.1">
    <property type="nucleotide sequence ID" value="NZ_JAVKZF010000002.1"/>
</dbReference>
<evidence type="ECO:0000313" key="2">
    <source>
        <dbReference type="Proteomes" id="UP000282574"/>
    </source>
</evidence>
<accession>A0AB37UI55</accession>
<dbReference type="AlphaFoldDB" id="A0AB37UI55"/>
<comment type="caution">
    <text evidence="1">The sequence shown here is derived from an EMBL/GenBank/DDBJ whole genome shotgun (WGS) entry which is preliminary data.</text>
</comment>
<name>A0AB37UI55_9CYAN</name>
<keyword evidence="2" id="KW-1185">Reference proteome</keyword>
<gene>
    <name evidence="1" type="ORF">DSM107010_35820</name>
</gene>
<proteinExistence type="predicted"/>